<dbReference type="EMBL" id="ML732191">
    <property type="protein sequence ID" value="KAB8075658.1"/>
    <property type="molecule type" value="Genomic_DNA"/>
</dbReference>
<organism evidence="6 7">
    <name type="scientific">Aspergillus leporis</name>
    <dbReference type="NCBI Taxonomy" id="41062"/>
    <lineage>
        <taxon>Eukaryota</taxon>
        <taxon>Fungi</taxon>
        <taxon>Dikarya</taxon>
        <taxon>Ascomycota</taxon>
        <taxon>Pezizomycotina</taxon>
        <taxon>Eurotiomycetes</taxon>
        <taxon>Eurotiomycetidae</taxon>
        <taxon>Eurotiales</taxon>
        <taxon>Aspergillaceae</taxon>
        <taxon>Aspergillus</taxon>
        <taxon>Aspergillus subgen. Circumdati</taxon>
    </lineage>
</organism>
<proteinExistence type="inferred from homology"/>
<dbReference type="Pfam" id="PF04032">
    <property type="entry name" value="Rpr2"/>
    <property type="match status" value="1"/>
</dbReference>
<protein>
    <submittedName>
        <fullName evidence="6">RNAse P Rpr2/Rpp21/SNM1 subunit domain-containing protein</fullName>
    </submittedName>
</protein>
<dbReference type="InterPro" id="IPR007175">
    <property type="entry name" value="Rpr2/Snm1/Rpp21"/>
</dbReference>
<dbReference type="GO" id="GO:0046872">
    <property type="term" value="F:metal ion binding"/>
    <property type="evidence" value="ECO:0007669"/>
    <property type="project" value="UniProtKB-KW"/>
</dbReference>
<gene>
    <name evidence="6" type="ORF">BDV29DRAFT_104401</name>
</gene>
<feature type="region of interest" description="Disordered" evidence="5">
    <location>
        <begin position="167"/>
        <end position="195"/>
    </location>
</feature>
<evidence type="ECO:0000256" key="2">
    <source>
        <dbReference type="ARBA" id="ARBA00022723"/>
    </source>
</evidence>
<evidence type="ECO:0000256" key="1">
    <source>
        <dbReference type="ARBA" id="ARBA00022694"/>
    </source>
</evidence>
<dbReference type="GO" id="GO:0005655">
    <property type="term" value="C:nucleolar ribonuclease P complex"/>
    <property type="evidence" value="ECO:0007669"/>
    <property type="project" value="TreeGrafter"/>
</dbReference>
<keyword evidence="3" id="KW-0862">Zinc</keyword>
<evidence type="ECO:0000313" key="7">
    <source>
        <dbReference type="Proteomes" id="UP000326565"/>
    </source>
</evidence>
<comment type="similarity">
    <text evidence="4">Belongs to the eukaryotic/archaeal RNase P protein component 4 family.</text>
</comment>
<dbReference type="OrthoDB" id="128536at2759"/>
<reference evidence="6 7" key="1">
    <citation type="submission" date="2019-04" db="EMBL/GenBank/DDBJ databases">
        <title>Friends and foes A comparative genomics study of 23 Aspergillus species from section Flavi.</title>
        <authorList>
            <consortium name="DOE Joint Genome Institute"/>
            <person name="Kjaerbolling I."/>
            <person name="Vesth T."/>
            <person name="Frisvad J.C."/>
            <person name="Nybo J.L."/>
            <person name="Theobald S."/>
            <person name="Kildgaard S."/>
            <person name="Isbrandt T."/>
            <person name="Kuo A."/>
            <person name="Sato A."/>
            <person name="Lyhne E.K."/>
            <person name="Kogle M.E."/>
            <person name="Wiebenga A."/>
            <person name="Kun R.S."/>
            <person name="Lubbers R.J."/>
            <person name="Makela M.R."/>
            <person name="Barry K."/>
            <person name="Chovatia M."/>
            <person name="Clum A."/>
            <person name="Daum C."/>
            <person name="Haridas S."/>
            <person name="He G."/>
            <person name="LaButti K."/>
            <person name="Lipzen A."/>
            <person name="Mondo S."/>
            <person name="Riley R."/>
            <person name="Salamov A."/>
            <person name="Simmons B.A."/>
            <person name="Magnuson J.K."/>
            <person name="Henrissat B."/>
            <person name="Mortensen U.H."/>
            <person name="Larsen T.O."/>
            <person name="Devries R.P."/>
            <person name="Grigoriev I.V."/>
            <person name="Machida M."/>
            <person name="Baker S.E."/>
            <person name="Andersen M.R."/>
        </authorList>
    </citation>
    <scope>NUCLEOTIDE SEQUENCE [LARGE SCALE GENOMIC DNA]</scope>
    <source>
        <strain evidence="6 7">CBS 151.66</strain>
    </source>
</reference>
<evidence type="ECO:0000256" key="5">
    <source>
        <dbReference type="SAM" id="MobiDB-lite"/>
    </source>
</evidence>
<dbReference type="PANTHER" id="PTHR14742">
    <property type="entry name" value="RIBONUCLEASE P SUBUNIT P21"/>
    <property type="match status" value="1"/>
</dbReference>
<accession>A0A5N5X4H2</accession>
<dbReference type="PANTHER" id="PTHR14742:SF0">
    <property type="entry name" value="RIBONUCLEASE P PROTEIN SUBUNIT P21"/>
    <property type="match status" value="1"/>
</dbReference>
<keyword evidence="1" id="KW-0819">tRNA processing</keyword>
<sequence length="195" mass="21630">MAKGKGKKGPTGGAHSHIRARLDYLYNAATYLQSVATATKKPSGQLVDENVSCQDGESMSASARVVPQFSSNDTTPGKMSSGADSRTNTDRLSQLSRVLTSHMRGVSLKAQLRLPIETKRSSCKRCDTLLTSGVSCIHETRNDSRGRKKPWADVRIIRCTTCGTEKRFPQTERRSKKLSERRKQTERKEERSLDA</sequence>
<dbReference type="AlphaFoldDB" id="A0A5N5X4H2"/>
<keyword evidence="2" id="KW-0479">Metal-binding</keyword>
<dbReference type="GO" id="GO:0008033">
    <property type="term" value="P:tRNA processing"/>
    <property type="evidence" value="ECO:0007669"/>
    <property type="project" value="UniProtKB-KW"/>
</dbReference>
<dbReference type="Gene3D" id="6.20.50.20">
    <property type="match status" value="1"/>
</dbReference>
<feature type="region of interest" description="Disordered" evidence="5">
    <location>
        <begin position="57"/>
        <end position="90"/>
    </location>
</feature>
<dbReference type="Proteomes" id="UP000326565">
    <property type="component" value="Unassembled WGS sequence"/>
</dbReference>
<evidence type="ECO:0000256" key="3">
    <source>
        <dbReference type="ARBA" id="ARBA00022833"/>
    </source>
</evidence>
<name>A0A5N5X4H2_9EURO</name>
<evidence type="ECO:0000313" key="6">
    <source>
        <dbReference type="EMBL" id="KAB8075658.1"/>
    </source>
</evidence>
<evidence type="ECO:0000256" key="4">
    <source>
        <dbReference type="ARBA" id="ARBA00038402"/>
    </source>
</evidence>
<feature type="compositionally biased region" description="Polar residues" evidence="5">
    <location>
        <begin position="68"/>
        <end position="90"/>
    </location>
</feature>
<keyword evidence="7" id="KW-1185">Reference proteome</keyword>